<dbReference type="SMART" id="SM00460">
    <property type="entry name" value="TGc"/>
    <property type="match status" value="1"/>
</dbReference>
<accession>A0A556MMP2</accession>
<dbReference type="GO" id="GO:0005737">
    <property type="term" value="C:cytoplasm"/>
    <property type="evidence" value="ECO:0007669"/>
    <property type="project" value="TreeGrafter"/>
</dbReference>
<gene>
    <name evidence="2" type="ORF">FO442_14985</name>
</gene>
<proteinExistence type="predicted"/>
<dbReference type="EMBL" id="VLPL01000008">
    <property type="protein sequence ID" value="TSJ41214.1"/>
    <property type="molecule type" value="Genomic_DNA"/>
</dbReference>
<sequence length="331" mass="39314">MTVSLLHGQDKVLISPVEVIDTARLNKIAGLAAKEERSLKKVVRLMQDSCKTELERVYTIYTYIAGYYKYDLNRLKLIYKREIKRELYLSEVIKKKKGVCGDFSNLFATLCDSLDIGCYRVSGYSRNFNLFHPVRKNYYNHSWNVVRVDGNWYLLDVTFGMQHFTKKKFDKERIDYEFLFTDPITFGIRHLPADPGFQLVTRQRSYTDFRYHHFLWRISNTQETPPGDSILNKRLAKDWKDQLLEEAFAAQAFNKKVKGAGLKLLEVRINKVLDKKTKRKQLLKKQDYEDAIYLYQGLQHNLIENKGKKKYIRYTTYRILKLKQERDKLKK</sequence>
<dbReference type="InterPro" id="IPR038765">
    <property type="entry name" value="Papain-like_cys_pep_sf"/>
</dbReference>
<feature type="domain" description="Transglutaminase-like" evidence="1">
    <location>
        <begin position="92"/>
        <end position="159"/>
    </location>
</feature>
<dbReference type="Proteomes" id="UP000316008">
    <property type="component" value="Unassembled WGS sequence"/>
</dbReference>
<dbReference type="InterPro" id="IPR002931">
    <property type="entry name" value="Transglutaminase-like"/>
</dbReference>
<dbReference type="PANTHER" id="PTHR46333:SF2">
    <property type="entry name" value="CYTOKINESIS PROTEIN 3"/>
    <property type="match status" value="1"/>
</dbReference>
<evidence type="ECO:0000313" key="3">
    <source>
        <dbReference type="Proteomes" id="UP000316008"/>
    </source>
</evidence>
<dbReference type="SUPFAM" id="SSF54001">
    <property type="entry name" value="Cysteine proteinases"/>
    <property type="match status" value="1"/>
</dbReference>
<reference evidence="2 3" key="1">
    <citation type="submission" date="2019-07" db="EMBL/GenBank/DDBJ databases">
        <authorList>
            <person name="Huq M.A."/>
        </authorList>
    </citation>
    <scope>NUCLEOTIDE SEQUENCE [LARGE SCALE GENOMIC DNA]</scope>
    <source>
        <strain evidence="2 3">MAH-3</strain>
    </source>
</reference>
<dbReference type="Pfam" id="PF01841">
    <property type="entry name" value="Transglut_core"/>
    <property type="match status" value="1"/>
</dbReference>
<dbReference type="Gene3D" id="3.10.620.30">
    <property type="match status" value="1"/>
</dbReference>
<organism evidence="2 3">
    <name type="scientific">Fluviicola chungangensis</name>
    <dbReference type="NCBI Taxonomy" id="2597671"/>
    <lineage>
        <taxon>Bacteria</taxon>
        <taxon>Pseudomonadati</taxon>
        <taxon>Bacteroidota</taxon>
        <taxon>Flavobacteriia</taxon>
        <taxon>Flavobacteriales</taxon>
        <taxon>Crocinitomicaceae</taxon>
        <taxon>Fluviicola</taxon>
    </lineage>
</organism>
<dbReference type="OrthoDB" id="9788327at2"/>
<keyword evidence="3" id="KW-1185">Reference proteome</keyword>
<evidence type="ECO:0000313" key="2">
    <source>
        <dbReference type="EMBL" id="TSJ41214.1"/>
    </source>
</evidence>
<evidence type="ECO:0000259" key="1">
    <source>
        <dbReference type="SMART" id="SM00460"/>
    </source>
</evidence>
<name>A0A556MMP2_9FLAO</name>
<protein>
    <recommendedName>
        <fullName evidence="1">Transglutaminase-like domain-containing protein</fullName>
    </recommendedName>
</protein>
<dbReference type="PANTHER" id="PTHR46333">
    <property type="entry name" value="CYTOKINESIS PROTEIN 3"/>
    <property type="match status" value="1"/>
</dbReference>
<comment type="caution">
    <text evidence="2">The sequence shown here is derived from an EMBL/GenBank/DDBJ whole genome shotgun (WGS) entry which is preliminary data.</text>
</comment>
<dbReference type="AlphaFoldDB" id="A0A556MMP2"/>
<dbReference type="InterPro" id="IPR052557">
    <property type="entry name" value="CAP/Cytokinesis_protein"/>
</dbReference>